<reference evidence="10" key="1">
    <citation type="submission" date="2022-07" db="EMBL/GenBank/DDBJ databases">
        <title>Phylogenomic reconstructions and comparative analyses of Kickxellomycotina fungi.</title>
        <authorList>
            <person name="Reynolds N.K."/>
            <person name="Stajich J.E."/>
            <person name="Barry K."/>
            <person name="Grigoriev I.V."/>
            <person name="Crous P."/>
            <person name="Smith M.E."/>
        </authorList>
    </citation>
    <scope>NUCLEOTIDE SEQUENCE</scope>
    <source>
        <strain evidence="10">RSA 861</strain>
    </source>
</reference>
<feature type="region of interest" description="Disordered" evidence="7">
    <location>
        <begin position="76"/>
        <end position="111"/>
    </location>
</feature>
<dbReference type="InterPro" id="IPR010678">
    <property type="entry name" value="UTP25"/>
</dbReference>
<evidence type="ECO:0000259" key="8">
    <source>
        <dbReference type="Pfam" id="PF06862"/>
    </source>
</evidence>
<feature type="domain" description="UTP25 C-terminal" evidence="8">
    <location>
        <begin position="760"/>
        <end position="973"/>
    </location>
</feature>
<keyword evidence="5" id="KW-0539">Nucleus</keyword>
<dbReference type="AlphaFoldDB" id="A0A9W8ABI1"/>
<comment type="caution">
    <text evidence="10">The sequence shown here is derived from an EMBL/GenBank/DDBJ whole genome shotgun (WGS) entry which is preliminary data.</text>
</comment>
<keyword evidence="11" id="KW-1185">Reference proteome</keyword>
<feature type="compositionally biased region" description="Basic and acidic residues" evidence="7">
    <location>
        <begin position="17"/>
        <end position="38"/>
    </location>
</feature>
<feature type="compositionally biased region" description="Basic and acidic residues" evidence="7">
    <location>
        <begin position="325"/>
        <end position="338"/>
    </location>
</feature>
<feature type="region of interest" description="Disordered" evidence="7">
    <location>
        <begin position="325"/>
        <end position="367"/>
    </location>
</feature>
<dbReference type="GO" id="GO:0034511">
    <property type="term" value="F:U3 snoRNA binding"/>
    <property type="evidence" value="ECO:0007669"/>
    <property type="project" value="InterPro"/>
</dbReference>
<dbReference type="GO" id="GO:0019843">
    <property type="term" value="F:rRNA binding"/>
    <property type="evidence" value="ECO:0007669"/>
    <property type="project" value="TreeGrafter"/>
</dbReference>
<evidence type="ECO:0000256" key="6">
    <source>
        <dbReference type="ARBA" id="ARBA00031846"/>
    </source>
</evidence>
<evidence type="ECO:0000313" key="10">
    <source>
        <dbReference type="EMBL" id="KAJ1928154.1"/>
    </source>
</evidence>
<dbReference type="InterPro" id="IPR053940">
    <property type="entry name" value="UTP25_NTPase-like"/>
</dbReference>
<proteinExistence type="inferred from homology"/>
<feature type="region of interest" description="Disordered" evidence="7">
    <location>
        <begin position="1"/>
        <end position="41"/>
    </location>
</feature>
<evidence type="ECO:0000256" key="2">
    <source>
        <dbReference type="ARBA" id="ARBA00004604"/>
    </source>
</evidence>
<evidence type="ECO:0000313" key="11">
    <source>
        <dbReference type="Proteomes" id="UP001150569"/>
    </source>
</evidence>
<accession>A0A9W8ABI1</accession>
<gene>
    <name evidence="10" type="primary">UTP25_1</name>
    <name evidence="10" type="ORF">IWQ60_002321</name>
</gene>
<dbReference type="Pfam" id="PF06862">
    <property type="entry name" value="Utp25_C"/>
    <property type="match status" value="1"/>
</dbReference>
<organism evidence="10 11">
    <name type="scientific">Tieghemiomyces parasiticus</name>
    <dbReference type="NCBI Taxonomy" id="78921"/>
    <lineage>
        <taxon>Eukaryota</taxon>
        <taxon>Fungi</taxon>
        <taxon>Fungi incertae sedis</taxon>
        <taxon>Zoopagomycota</taxon>
        <taxon>Kickxellomycotina</taxon>
        <taxon>Dimargaritomycetes</taxon>
        <taxon>Dimargaritales</taxon>
        <taxon>Dimargaritaceae</taxon>
        <taxon>Tieghemiomyces</taxon>
    </lineage>
</organism>
<dbReference type="GO" id="GO:0032040">
    <property type="term" value="C:small-subunit processome"/>
    <property type="evidence" value="ECO:0007669"/>
    <property type="project" value="TreeGrafter"/>
</dbReference>
<dbReference type="Gene3D" id="3.40.50.300">
    <property type="entry name" value="P-loop containing nucleotide triphosphate hydrolases"/>
    <property type="match status" value="1"/>
</dbReference>
<feature type="compositionally biased region" description="Basic residues" evidence="7">
    <location>
        <begin position="1"/>
        <end position="16"/>
    </location>
</feature>
<dbReference type="OrthoDB" id="10264378at2759"/>
<comment type="function">
    <text evidence="1">DEAD-box RNA helicase-like protein required for pre-18S rRNA processing, specifically at sites A0, A1, and A2.</text>
</comment>
<feature type="region of interest" description="Disordered" evidence="7">
    <location>
        <begin position="235"/>
        <end position="312"/>
    </location>
</feature>
<evidence type="ECO:0000259" key="9">
    <source>
        <dbReference type="Pfam" id="PF22916"/>
    </source>
</evidence>
<dbReference type="PANTHER" id="PTHR12933">
    <property type="entry name" value="ORF PROTEIN-RELATED"/>
    <property type="match status" value="1"/>
</dbReference>
<dbReference type="InterPro" id="IPR027417">
    <property type="entry name" value="P-loop_NTPase"/>
</dbReference>
<feature type="compositionally biased region" description="Acidic residues" evidence="7">
    <location>
        <begin position="95"/>
        <end position="108"/>
    </location>
</feature>
<evidence type="ECO:0000256" key="5">
    <source>
        <dbReference type="ARBA" id="ARBA00023242"/>
    </source>
</evidence>
<dbReference type="InterPro" id="IPR053939">
    <property type="entry name" value="UTP25_C"/>
</dbReference>
<evidence type="ECO:0000256" key="4">
    <source>
        <dbReference type="ARBA" id="ARBA00015422"/>
    </source>
</evidence>
<comment type="subcellular location">
    <subcellularLocation>
        <location evidence="2">Nucleus</location>
        <location evidence="2">Nucleolus</location>
    </subcellularLocation>
</comment>
<comment type="similarity">
    <text evidence="3">Belongs to the UTP25 family.</text>
</comment>
<feature type="region of interest" description="Disordered" evidence="7">
    <location>
        <begin position="176"/>
        <end position="208"/>
    </location>
</feature>
<dbReference type="GO" id="GO:0000462">
    <property type="term" value="P:maturation of SSU-rRNA from tricistronic rRNA transcript (SSU-rRNA, 5.8S rRNA, LSU-rRNA)"/>
    <property type="evidence" value="ECO:0007669"/>
    <property type="project" value="TreeGrafter"/>
</dbReference>
<dbReference type="Pfam" id="PF22916">
    <property type="entry name" value="UTP25_NTPase-like"/>
    <property type="match status" value="1"/>
</dbReference>
<name>A0A9W8ABI1_9FUNG</name>
<feature type="domain" description="UTP25 NTP hydrolase-like" evidence="9">
    <location>
        <begin position="485"/>
        <end position="749"/>
    </location>
</feature>
<evidence type="ECO:0000256" key="3">
    <source>
        <dbReference type="ARBA" id="ARBA00009223"/>
    </source>
</evidence>
<feature type="compositionally biased region" description="Acidic residues" evidence="7">
    <location>
        <begin position="345"/>
        <end position="367"/>
    </location>
</feature>
<evidence type="ECO:0000256" key="1">
    <source>
        <dbReference type="ARBA" id="ARBA00002883"/>
    </source>
</evidence>
<feature type="compositionally biased region" description="Acidic residues" evidence="7">
    <location>
        <begin position="292"/>
        <end position="312"/>
    </location>
</feature>
<dbReference type="PANTHER" id="PTHR12933:SF0">
    <property type="entry name" value="U3 SMALL NUCLEOLAR RNA-ASSOCIATED PROTEIN 25 HOMOLOG"/>
    <property type="match status" value="1"/>
</dbReference>
<dbReference type="Proteomes" id="UP001150569">
    <property type="component" value="Unassembled WGS sequence"/>
</dbReference>
<dbReference type="EMBL" id="JANBPT010000086">
    <property type="protein sequence ID" value="KAJ1928154.1"/>
    <property type="molecule type" value="Genomic_DNA"/>
</dbReference>
<sequence length="974" mass="110925">MPRPKTRYSKAIPSRKGKTDSGKDGKLTSAERRRRIEEYGEVDPMISHADEGLDEAIFKAMNKGKYDFQIRVDQDGNEILSADDEPAKTGTEPTVDQDSDNGEEFDEAAYDRDSLLARKKRRLRREQDLRRDVEFMRIGDNEVLSDDDLDYKQAHDAVPIRHGLFVTSKVLNRPLASNSTQTDSHKRARWDDSDDSGTDFVDKKKAGGNPFETLVGMLKKDSAFAGVYERQKLEENAREDYTEESTSDSDVDGGGLGESGESEDGDPDHSIVGADELSEDTQSDVESPATGSDEDQSEGTSEEDEDDQDVDLEDQDAIDRYVQRYAEDNEVVDGRLEMELQDGPGSDEDNDVVTDDDADASDADETPEYVTPDYYMRHFGDDTYDALAPRLEQVKAKQTHTRTFQNDTLQHVTVTVYGDPEKDASLTEEWARIEQPLDNFSTMRLRERMQNPWRRVHGAKRRGPMPLLSYHNDLEVQLFRLMDTYRDLLYTQRTHTNSTQIRRAYALHAVNHLYKNRETLLNHSLAIRQARTAGPGAEAPDYRDQGFTRPKVLIILPFRNSAFEVVRLLTALAGKDQVENKAKFMGRFGVRAEDDTVDPTRPADYTANFRGNIDDYFRLGIKFMRRTDILFSPYYDSDVLIMSPLALRMAVGNLSAKKADYDYLSSIEMLIVDQCDAISMQNWEHLDFIFKALNQMPKSAHNCDFSRVRRAYLDGHAAHFRQTLVFADYPTPELNALFRNQCLNVAGRIRVKCARYPGQLAEVRARIPQTFTRIPCDRVAAADDARFAYFSNVFLPNLTAANLTYSSVALMVPSYFDFVRVRNHLIQSGYNAAFLSEYSSPSDMARARTTFFNGQKNLLVFTERFHYFRRYRLRGIKHLVFYSLPDHAHYYPEVVNFMALTAIPQVKSLGDREEILRQTAQALSRAAKGEASDAEDWTCTTLFTSFDQMKLERIVGTDVAKKMVRGGKGTYTFV</sequence>
<protein>
    <recommendedName>
        <fullName evidence="4">U3 small nucleolar RNA-associated protein 25</fullName>
    </recommendedName>
    <alternativeName>
        <fullName evidence="6">U three protein 25</fullName>
    </alternativeName>
</protein>
<feature type="compositionally biased region" description="Acidic residues" evidence="7">
    <location>
        <begin position="241"/>
        <end position="251"/>
    </location>
</feature>
<evidence type="ECO:0000256" key="7">
    <source>
        <dbReference type="SAM" id="MobiDB-lite"/>
    </source>
</evidence>